<dbReference type="SUPFAM" id="SSF46689">
    <property type="entry name" value="Homeodomain-like"/>
    <property type="match status" value="1"/>
</dbReference>
<dbReference type="InterPro" id="IPR014875">
    <property type="entry name" value="Mor_transcription_activator"/>
</dbReference>
<sequence>MKKLLSDTELDLKAFPEAVQFLINLIGEDGTFSLIQHYGGSTLRIPRGDTIVGRTKIDLLAQKIGKQEVHNIVQTFGGTCIYIPNCKKLLTAKQHAKIIQDRDKLAAKGISERQLVSDLARRYKLSDRHIWRILKKSYTIPAAFKNC</sequence>
<dbReference type="Proteomes" id="UP000002430">
    <property type="component" value="Chromosome"/>
</dbReference>
<dbReference type="STRING" id="363253.LI0834"/>
<dbReference type="RefSeq" id="WP_011526917.1">
    <property type="nucleotide sequence ID" value="NC_008011.1"/>
</dbReference>
<gene>
    <name evidence="2" type="ordered locus">LI0834</name>
</gene>
<protein>
    <recommendedName>
        <fullName evidence="1">Mor transcription activator domain-containing protein</fullName>
    </recommendedName>
</protein>
<accession>Q1MQ39</accession>
<proteinExistence type="predicted"/>
<evidence type="ECO:0000313" key="2">
    <source>
        <dbReference type="EMBL" id="CAJ54888.1"/>
    </source>
</evidence>
<organism evidence="2 3">
    <name type="scientific">Lawsonia intracellularis (strain PHE/MN1-00)</name>
    <dbReference type="NCBI Taxonomy" id="363253"/>
    <lineage>
        <taxon>Bacteria</taxon>
        <taxon>Pseudomonadati</taxon>
        <taxon>Thermodesulfobacteriota</taxon>
        <taxon>Desulfovibrionia</taxon>
        <taxon>Desulfovibrionales</taxon>
        <taxon>Desulfovibrionaceae</taxon>
        <taxon>Lawsonia</taxon>
    </lineage>
</organism>
<dbReference type="OrthoDB" id="8896696at2"/>
<dbReference type="AlphaFoldDB" id="Q1MQ39"/>
<feature type="domain" description="Mor transcription activator" evidence="1">
    <location>
        <begin position="55"/>
        <end position="136"/>
    </location>
</feature>
<keyword evidence="3" id="KW-1185">Reference proteome</keyword>
<dbReference type="Pfam" id="PF08765">
    <property type="entry name" value="Mor"/>
    <property type="match status" value="1"/>
</dbReference>
<dbReference type="InterPro" id="IPR009057">
    <property type="entry name" value="Homeodomain-like_sf"/>
</dbReference>
<reference evidence="2 3" key="1">
    <citation type="submission" date="2005-11" db="EMBL/GenBank/DDBJ databases">
        <title>The complete genome sequence of Lawsonia intracellularis: the causative agent of proliferative enteropathy.</title>
        <authorList>
            <person name="Kaur K."/>
            <person name="Zhang Q."/>
            <person name="Beckler D."/>
            <person name="Munir S."/>
            <person name="Li L."/>
            <person name="Kinsley K."/>
            <person name="Herron L."/>
            <person name="Peterson A."/>
            <person name="May B."/>
            <person name="Singh S."/>
            <person name="Gebhart C."/>
            <person name="Kapur V."/>
        </authorList>
    </citation>
    <scope>NUCLEOTIDE SEQUENCE [LARGE SCALE GENOMIC DNA]</scope>
    <source>
        <strain evidence="2 3">PHE/MN1-00</strain>
    </source>
</reference>
<dbReference type="HOGENOM" id="CLU_131403_1_0_7"/>
<dbReference type="EMBL" id="AM180252">
    <property type="protein sequence ID" value="CAJ54888.1"/>
    <property type="molecule type" value="Genomic_DNA"/>
</dbReference>
<evidence type="ECO:0000313" key="3">
    <source>
        <dbReference type="Proteomes" id="UP000002430"/>
    </source>
</evidence>
<dbReference type="eggNOG" id="COG5566">
    <property type="taxonomic scope" value="Bacteria"/>
</dbReference>
<dbReference type="KEGG" id="lip:LI0834"/>
<evidence type="ECO:0000259" key="1">
    <source>
        <dbReference type="Pfam" id="PF08765"/>
    </source>
</evidence>
<name>Q1MQ39_LAWIP</name>